<evidence type="ECO:0000259" key="1">
    <source>
        <dbReference type="Pfam" id="PF00144"/>
    </source>
</evidence>
<accession>A0AA49GKE3</accession>
<protein>
    <submittedName>
        <fullName evidence="2">Serine hydrolase</fullName>
    </submittedName>
</protein>
<dbReference type="InterPro" id="IPR050491">
    <property type="entry name" value="AmpC-like"/>
</dbReference>
<dbReference type="InterPro" id="IPR012338">
    <property type="entry name" value="Beta-lactam/transpept-like"/>
</dbReference>
<dbReference type="SUPFAM" id="SSF56601">
    <property type="entry name" value="beta-lactamase/transpeptidase-like"/>
    <property type="match status" value="1"/>
</dbReference>
<proteinExistence type="predicted"/>
<dbReference type="Gene3D" id="3.40.710.10">
    <property type="entry name" value="DD-peptidase/beta-lactamase superfamily"/>
    <property type="match status" value="1"/>
</dbReference>
<name>A0AA49GKE3_9BACT</name>
<organism evidence="2">
    <name type="scientific">Roseihalotalea indica</name>
    <dbReference type="NCBI Taxonomy" id="2867963"/>
    <lineage>
        <taxon>Bacteria</taxon>
        <taxon>Pseudomonadati</taxon>
        <taxon>Bacteroidota</taxon>
        <taxon>Cytophagia</taxon>
        <taxon>Cytophagales</taxon>
        <taxon>Catalimonadaceae</taxon>
        <taxon>Roseihalotalea</taxon>
    </lineage>
</organism>
<feature type="domain" description="Beta-lactamase-related" evidence="1">
    <location>
        <begin position="83"/>
        <end position="350"/>
    </location>
</feature>
<dbReference type="AlphaFoldDB" id="A0AA49GKE3"/>
<reference evidence="2" key="1">
    <citation type="journal article" date="2023" name="Comput. Struct. Biotechnol. J.">
        <title>Discovery of a novel marine Bacteroidetes with a rich repertoire of carbohydrate-active enzymes.</title>
        <authorList>
            <person name="Chen B."/>
            <person name="Liu G."/>
            <person name="Chen Q."/>
            <person name="Wang H."/>
            <person name="Liu L."/>
            <person name="Tang K."/>
        </authorList>
    </citation>
    <scope>NUCLEOTIDE SEQUENCE</scope>
    <source>
        <strain evidence="2">TK19036</strain>
    </source>
</reference>
<dbReference type="InterPro" id="IPR001466">
    <property type="entry name" value="Beta-lactam-related"/>
</dbReference>
<gene>
    <name evidence="2" type="ORF">K4G66_17470</name>
</gene>
<dbReference type="EMBL" id="CP120682">
    <property type="protein sequence ID" value="WKN34170.1"/>
    <property type="molecule type" value="Genomic_DNA"/>
</dbReference>
<reference evidence="2" key="2">
    <citation type="journal article" date="2024" name="Antonie Van Leeuwenhoek">
        <title>Roseihalotalea indica gen. nov., sp. nov., a halophilic Bacteroidetes from mesopelagic Southwest Indian Ocean with higher carbohydrate metabolic potential.</title>
        <authorList>
            <person name="Chen B."/>
            <person name="Zhang M."/>
            <person name="Lin D."/>
            <person name="Ye J."/>
            <person name="Tang K."/>
        </authorList>
    </citation>
    <scope>NUCLEOTIDE SEQUENCE</scope>
    <source>
        <strain evidence="2">TK19036</strain>
    </source>
</reference>
<dbReference type="PROSITE" id="PS51257">
    <property type="entry name" value="PROKAR_LIPOPROTEIN"/>
    <property type="match status" value="1"/>
</dbReference>
<dbReference type="Pfam" id="PF00144">
    <property type="entry name" value="Beta-lactamase"/>
    <property type="match status" value="1"/>
</dbReference>
<dbReference type="PANTHER" id="PTHR46825:SF8">
    <property type="entry name" value="BETA-LACTAMASE-RELATED"/>
    <property type="match status" value="1"/>
</dbReference>
<evidence type="ECO:0000313" key="2">
    <source>
        <dbReference type="EMBL" id="WKN34170.1"/>
    </source>
</evidence>
<dbReference type="PANTHER" id="PTHR46825">
    <property type="entry name" value="D-ALANYL-D-ALANINE-CARBOXYPEPTIDASE/ENDOPEPTIDASE AMPH"/>
    <property type="match status" value="1"/>
</dbReference>
<sequence>MKRCFLLLTVAILLGCRGKGPSDTTTPTLNAPKPITQAQVDTIIAYIDPFPEQTQLAVALVQDTVVTFIGISKENDTLRTLENRHAAFEVGSITKVFTCALLCQYVNQGKVNLSDPIQKYLSFPLNPQEPRAQEITLRQLANHTSGLPRMPGNFDATVTDPENPYKNYGREALETYLKESLQLQQSPGEQYAYSNLGAGILGYILSSLASQSYPSLLQEKILTPLQMQNSSAEKESWPVEVVTGRAPSGSPTSNWDLNALQGAGAIFSTTEDLTKFIRANFQADAVFDLQKKETFRVSESMSLALGWHIRHTETGEQWHWHNGGTGGYSSCLVLNKDTRQGVVILSNVSAFHGSSQNIGQLCFSLMRSLTQ</sequence>
<keyword evidence="2" id="KW-0378">Hydrolase</keyword>
<dbReference type="GO" id="GO:0016787">
    <property type="term" value="F:hydrolase activity"/>
    <property type="evidence" value="ECO:0007669"/>
    <property type="project" value="UniProtKB-KW"/>
</dbReference>